<proteinExistence type="predicted"/>
<accession>A0ACB6R5A8</accession>
<keyword evidence="2" id="KW-1185">Reference proteome</keyword>
<name>A0ACB6R5A8_9PLEO</name>
<reference evidence="1" key="1">
    <citation type="journal article" date="2020" name="Stud. Mycol.">
        <title>101 Dothideomycetes genomes: a test case for predicting lifestyles and emergence of pathogens.</title>
        <authorList>
            <person name="Haridas S."/>
            <person name="Albert R."/>
            <person name="Binder M."/>
            <person name="Bloem J."/>
            <person name="Labutti K."/>
            <person name="Salamov A."/>
            <person name="Andreopoulos B."/>
            <person name="Baker S."/>
            <person name="Barry K."/>
            <person name="Bills G."/>
            <person name="Bluhm B."/>
            <person name="Cannon C."/>
            <person name="Castanera R."/>
            <person name="Culley D."/>
            <person name="Daum C."/>
            <person name="Ezra D."/>
            <person name="Gonzalez J."/>
            <person name="Henrissat B."/>
            <person name="Kuo A."/>
            <person name="Liang C."/>
            <person name="Lipzen A."/>
            <person name="Lutzoni F."/>
            <person name="Magnuson J."/>
            <person name="Mondo S."/>
            <person name="Nolan M."/>
            <person name="Ohm R."/>
            <person name="Pangilinan J."/>
            <person name="Park H.-J."/>
            <person name="Ramirez L."/>
            <person name="Alfaro M."/>
            <person name="Sun H."/>
            <person name="Tritt A."/>
            <person name="Yoshinaga Y."/>
            <person name="Zwiers L.-H."/>
            <person name="Turgeon B."/>
            <person name="Goodwin S."/>
            <person name="Spatafora J."/>
            <person name="Crous P."/>
            <person name="Grigoriev I."/>
        </authorList>
    </citation>
    <scope>NUCLEOTIDE SEQUENCE</scope>
    <source>
        <strain evidence="1">ATCC 200398</strain>
    </source>
</reference>
<sequence>MEPSLDFPDSTDWLATSLPSFEPLEAALRCEICKEFYDTPVITACSHTFCSRCIRRCVTVDGRCPTCKKGVHADKLVPNFVVREIVERYQSARPAAIELARREAEVAFPKEARKKRKLDDTDIEEEGNVRQTRSRQTRNRTGHGEGEGTPIEILDTDDEGDDEEFALEGMVRCPICRTPMKEERVFPHLNDCPGEQNARSRTNNTPSNSFLRPPQKQASPAPTRLPQLNYNLLKDQALRKKIGDLGIPNWGTKPLLIARHTEWLHLWNSNCDSVHPKSKRELLKELDIWERTQGGSAGAPEAKVMRKDFDGKGHAKQHENQFADLIAEARKKRTVVTTSEDLKDAAQTSDGTESGRLQSKEPQPTNEKTTLLESNETALVIVGEKVDQFDQGGSAVPSLSQETSSESNSSGVSRAGAIETVCEPPMGLANPFASPTRKLPVCSLPEDPIVDVDSSTAVQ</sequence>
<dbReference type="Proteomes" id="UP000799755">
    <property type="component" value="Unassembled WGS sequence"/>
</dbReference>
<organism evidence="1 2">
    <name type="scientific">Lindgomyces ingoldianus</name>
    <dbReference type="NCBI Taxonomy" id="673940"/>
    <lineage>
        <taxon>Eukaryota</taxon>
        <taxon>Fungi</taxon>
        <taxon>Dikarya</taxon>
        <taxon>Ascomycota</taxon>
        <taxon>Pezizomycotina</taxon>
        <taxon>Dothideomycetes</taxon>
        <taxon>Pleosporomycetidae</taxon>
        <taxon>Pleosporales</taxon>
        <taxon>Lindgomycetaceae</taxon>
        <taxon>Lindgomyces</taxon>
    </lineage>
</organism>
<gene>
    <name evidence="1" type="ORF">BDR25DRAFT_302024</name>
</gene>
<evidence type="ECO:0000313" key="1">
    <source>
        <dbReference type="EMBL" id="KAF2473965.1"/>
    </source>
</evidence>
<evidence type="ECO:0000313" key="2">
    <source>
        <dbReference type="Proteomes" id="UP000799755"/>
    </source>
</evidence>
<comment type="caution">
    <text evidence="1">The sequence shown here is derived from an EMBL/GenBank/DDBJ whole genome shotgun (WGS) entry which is preliminary data.</text>
</comment>
<protein>
    <submittedName>
        <fullName evidence="1">DNA repair protein rad18</fullName>
    </submittedName>
</protein>
<dbReference type="EMBL" id="MU003499">
    <property type="protein sequence ID" value="KAF2473965.1"/>
    <property type="molecule type" value="Genomic_DNA"/>
</dbReference>